<comment type="caution">
    <text evidence="4">The sequence shown here is derived from an EMBL/GenBank/DDBJ whole genome shotgun (WGS) entry which is preliminary data.</text>
</comment>
<dbReference type="Gene3D" id="3.40.309.10">
    <property type="entry name" value="Aldehyde Dehydrogenase, Chain A, domain 2"/>
    <property type="match status" value="1"/>
</dbReference>
<accession>A0AAD3H2A2</accession>
<dbReference type="PANTHER" id="PTHR43866:SF4">
    <property type="entry name" value="MALONATE-SEMIALDEHYDE DEHYDROGENASE"/>
    <property type="match status" value="1"/>
</dbReference>
<dbReference type="InterPro" id="IPR010061">
    <property type="entry name" value="MeMal-semiAld_DH"/>
</dbReference>
<evidence type="ECO:0000256" key="2">
    <source>
        <dbReference type="ARBA" id="ARBA00023002"/>
    </source>
</evidence>
<evidence type="ECO:0000256" key="1">
    <source>
        <dbReference type="ARBA" id="ARBA00009986"/>
    </source>
</evidence>
<keyword evidence="2" id="KW-0560">Oxidoreductase</keyword>
<dbReference type="InterPro" id="IPR015590">
    <property type="entry name" value="Aldehyde_DH_dom"/>
</dbReference>
<comment type="similarity">
    <text evidence="1">Belongs to the aldehyde dehydrogenase family.</text>
</comment>
<reference evidence="4 5" key="1">
    <citation type="journal article" date="2021" name="Sci. Rep.">
        <title>The genome of the diatom Chaetoceros tenuissimus carries an ancient integrated fragment of an extant virus.</title>
        <authorList>
            <person name="Hongo Y."/>
            <person name="Kimura K."/>
            <person name="Takaki Y."/>
            <person name="Yoshida Y."/>
            <person name="Baba S."/>
            <person name="Kobayashi G."/>
            <person name="Nagasaki K."/>
            <person name="Hano T."/>
            <person name="Tomaru Y."/>
        </authorList>
    </citation>
    <scope>NUCLEOTIDE SEQUENCE [LARGE SCALE GENOMIC DNA]</scope>
    <source>
        <strain evidence="4 5">NIES-3715</strain>
    </source>
</reference>
<evidence type="ECO:0000313" key="5">
    <source>
        <dbReference type="Proteomes" id="UP001054902"/>
    </source>
</evidence>
<dbReference type="FunFam" id="3.40.605.10:FF:000007">
    <property type="entry name" value="NAD/NADP-dependent betaine aldehyde dehydrogenase"/>
    <property type="match status" value="1"/>
</dbReference>
<feature type="domain" description="Aldehyde dehydrogenase" evidence="3">
    <location>
        <begin position="22"/>
        <end position="483"/>
    </location>
</feature>
<gene>
    <name evidence="4" type="ORF">CTEN210_04210</name>
</gene>
<keyword evidence="5" id="KW-1185">Reference proteome</keyword>
<dbReference type="Proteomes" id="UP001054902">
    <property type="component" value="Unassembled WGS sequence"/>
</dbReference>
<dbReference type="Gene3D" id="3.40.605.10">
    <property type="entry name" value="Aldehyde Dehydrogenase, Chain A, domain 1"/>
    <property type="match status" value="1"/>
</dbReference>
<dbReference type="Pfam" id="PF00171">
    <property type="entry name" value="Aldedh"/>
    <property type="match status" value="1"/>
</dbReference>
<evidence type="ECO:0000259" key="3">
    <source>
        <dbReference type="Pfam" id="PF00171"/>
    </source>
</evidence>
<dbReference type="GO" id="GO:0006210">
    <property type="term" value="P:thymine catabolic process"/>
    <property type="evidence" value="ECO:0007669"/>
    <property type="project" value="TreeGrafter"/>
</dbReference>
<organism evidence="4 5">
    <name type="scientific">Chaetoceros tenuissimus</name>
    <dbReference type="NCBI Taxonomy" id="426638"/>
    <lineage>
        <taxon>Eukaryota</taxon>
        <taxon>Sar</taxon>
        <taxon>Stramenopiles</taxon>
        <taxon>Ochrophyta</taxon>
        <taxon>Bacillariophyta</taxon>
        <taxon>Coscinodiscophyceae</taxon>
        <taxon>Chaetocerotophycidae</taxon>
        <taxon>Chaetocerotales</taxon>
        <taxon>Chaetocerotaceae</taxon>
        <taxon>Chaetoceros</taxon>
    </lineage>
</organism>
<dbReference type="AlphaFoldDB" id="A0AAD3H2A2"/>
<dbReference type="InterPro" id="IPR016163">
    <property type="entry name" value="Ald_DH_C"/>
</dbReference>
<dbReference type="GO" id="GO:0004491">
    <property type="term" value="F:methylmalonate-semialdehyde dehydrogenase (acylating, NAD) activity"/>
    <property type="evidence" value="ECO:0007669"/>
    <property type="project" value="InterPro"/>
</dbReference>
<name>A0AAD3H2A2_9STRA</name>
<dbReference type="NCBIfam" id="TIGR01722">
    <property type="entry name" value="MMSDH"/>
    <property type="match status" value="1"/>
</dbReference>
<dbReference type="EMBL" id="BLLK01000023">
    <property type="protein sequence ID" value="GFH47735.1"/>
    <property type="molecule type" value="Genomic_DNA"/>
</dbReference>
<dbReference type="PANTHER" id="PTHR43866">
    <property type="entry name" value="MALONATE-SEMIALDEHYDE DEHYDROGENASE"/>
    <property type="match status" value="1"/>
</dbReference>
<protein>
    <recommendedName>
        <fullName evidence="3">Aldehyde dehydrogenase domain-containing protein</fullName>
    </recommendedName>
</protein>
<proteinExistence type="inferred from homology"/>
<dbReference type="SUPFAM" id="SSF53720">
    <property type="entry name" value="ALDH-like"/>
    <property type="match status" value="1"/>
</dbReference>
<dbReference type="GO" id="GO:0006574">
    <property type="term" value="P:L-valine catabolic process"/>
    <property type="evidence" value="ECO:0007669"/>
    <property type="project" value="TreeGrafter"/>
</dbReference>
<sequence>MTPSSTTKLIQNIINNTPVPPSSQKYIPVLSPSTSKPIASVAISSQQDVQQAVASSKAAFQKWSSLTTKSRTAIMLKFHSLVQQHSQELASLIVQENGKNITEALADVAKGNETVEYACSLPQLSQGKRLHVSASSSLYGSPIYCHDHRKPLGVVASIVPFNFPFMVPMWTLPIALVMGNTVILKPSEKVPLTLYKTMELLKEAGVPDGVVNVVQGTKECVEAIIDHEDVKAVTFVGSSPVAKLVKERCNALNKRCTALGGAKNHLVALPDCDVNDTARDVVVSSMGCAGQRCMAASVLLLVGDNPNLLDKIVEKAQAIELGTTAGKLGPVIDEASYNKILKYVNEAEAMGAQVLVDGRSWMKEKECDGGFYMGPTILLHSSKEDAAMKEEIFGPVLSIYQTSSWTEAIEIENSNPFGNAACVYTCNGGSAEWFLERFNASMLGVNIGIPVPREPFSFGGLYGTKSKYGDMDITGDGAMEFFSNRIKVTTKWIVPKIDGGEDENPVKKAKITDAANFAGTM</sequence>
<dbReference type="FunFam" id="3.40.309.10:FF:000002">
    <property type="entry name" value="Methylmalonate-semialdehyde dehydrogenase (Acylating)"/>
    <property type="match status" value="1"/>
</dbReference>
<evidence type="ECO:0000313" key="4">
    <source>
        <dbReference type="EMBL" id="GFH47735.1"/>
    </source>
</evidence>
<dbReference type="InterPro" id="IPR016162">
    <property type="entry name" value="Ald_DH_N"/>
</dbReference>
<dbReference type="InterPro" id="IPR016161">
    <property type="entry name" value="Ald_DH/histidinol_DH"/>
</dbReference>